<dbReference type="NCBIfam" id="TIGR02962">
    <property type="entry name" value="hdxy_isourate"/>
    <property type="match status" value="1"/>
</dbReference>
<dbReference type="AlphaFoldDB" id="A0A1M5E4B2"/>
<dbReference type="PANTHER" id="PTHR10395:SF7">
    <property type="entry name" value="5-HYDROXYISOURATE HYDROLASE"/>
    <property type="match status" value="1"/>
</dbReference>
<feature type="binding site" evidence="7">
    <location>
        <position position="62"/>
    </location>
    <ligand>
        <name>substrate</name>
    </ligand>
</feature>
<evidence type="ECO:0000313" key="11">
    <source>
        <dbReference type="Proteomes" id="UP000184368"/>
    </source>
</evidence>
<reference evidence="10 11" key="1">
    <citation type="submission" date="2016-11" db="EMBL/GenBank/DDBJ databases">
        <authorList>
            <person name="Jaros S."/>
            <person name="Januszkiewicz K."/>
            <person name="Wedrychowicz H."/>
        </authorList>
    </citation>
    <scope>NUCLEOTIDE SEQUENCE [LARGE SCALE GENOMIC DNA]</scope>
    <source>
        <strain evidence="10 11">DSM 26897</strain>
    </source>
</reference>
<dbReference type="InterPro" id="IPR014306">
    <property type="entry name" value="Hydroxyisourate_hydrolase"/>
</dbReference>
<dbReference type="PROSITE" id="PS00768">
    <property type="entry name" value="TRANSTHYRETIN_1"/>
    <property type="match status" value="1"/>
</dbReference>
<evidence type="ECO:0000256" key="7">
    <source>
        <dbReference type="PIRSR" id="PIRSR600895-51"/>
    </source>
</evidence>
<evidence type="ECO:0000256" key="1">
    <source>
        <dbReference type="ARBA" id="ARBA00001043"/>
    </source>
</evidence>
<dbReference type="Proteomes" id="UP000184368">
    <property type="component" value="Unassembled WGS sequence"/>
</dbReference>
<keyword evidence="11" id="KW-1185">Reference proteome</keyword>
<evidence type="ECO:0000256" key="2">
    <source>
        <dbReference type="ARBA" id="ARBA00002704"/>
    </source>
</evidence>
<comment type="subunit">
    <text evidence="4 8">Homotetramer.</text>
</comment>
<dbReference type="InterPro" id="IPR023416">
    <property type="entry name" value="Transthyretin/HIU_hydrolase_d"/>
</dbReference>
<dbReference type="STRING" id="1302690.BUE76_19250"/>
<dbReference type="EMBL" id="FQUO01000011">
    <property type="protein sequence ID" value="SHF74035.1"/>
    <property type="molecule type" value="Genomic_DNA"/>
</dbReference>
<dbReference type="GO" id="GO:0033971">
    <property type="term" value="F:hydroxyisourate hydrolase activity"/>
    <property type="evidence" value="ECO:0007669"/>
    <property type="project" value="UniProtKB-EC"/>
</dbReference>
<keyword evidence="5 8" id="KW-0659">Purine metabolism</keyword>
<feature type="binding site" evidence="7">
    <location>
        <position position="124"/>
    </location>
    <ligand>
        <name>substrate</name>
    </ligand>
</feature>
<proteinExistence type="inferred from homology"/>
<dbReference type="EC" id="3.5.2.17" evidence="8"/>
<gene>
    <name evidence="10" type="ORF">SAMN05444008_111199</name>
</gene>
<comment type="catalytic activity">
    <reaction evidence="1 8">
        <text>5-hydroxyisourate + H2O = 5-hydroxy-2-oxo-4-ureido-2,5-dihydro-1H-imidazole-5-carboxylate + H(+)</text>
        <dbReference type="Rhea" id="RHEA:23736"/>
        <dbReference type="ChEBI" id="CHEBI:15377"/>
        <dbReference type="ChEBI" id="CHEBI:15378"/>
        <dbReference type="ChEBI" id="CHEBI:18072"/>
        <dbReference type="ChEBI" id="CHEBI:58639"/>
        <dbReference type="EC" id="3.5.2.17"/>
    </reaction>
</comment>
<dbReference type="Gene3D" id="2.60.40.180">
    <property type="entry name" value="Transthyretin/hydroxyisourate hydrolase domain"/>
    <property type="match status" value="1"/>
</dbReference>
<dbReference type="GO" id="GO:0006144">
    <property type="term" value="P:purine nucleobase metabolic process"/>
    <property type="evidence" value="ECO:0007669"/>
    <property type="project" value="UniProtKB-KW"/>
</dbReference>
<dbReference type="SUPFAM" id="SSF49472">
    <property type="entry name" value="Transthyretin (synonym: prealbumin)"/>
    <property type="match status" value="1"/>
</dbReference>
<dbReference type="InterPro" id="IPR036817">
    <property type="entry name" value="Transthyretin/HIU_hydrolase_sf"/>
</dbReference>
<evidence type="ECO:0000256" key="4">
    <source>
        <dbReference type="ARBA" id="ARBA00011881"/>
    </source>
</evidence>
<name>A0A1M5E4B2_9BACT</name>
<sequence>MLLLLGTLLVQGQEQTYQLSTHILDIAQGQPATGVTIRLEKWDSAAKAWTKLTEKQTDSNGRIKDLLPGNNNPGVYKLTFYTKGYFEKQQKTSFYPFIEVAFEIKDNSHYHVPITLSAFGYSTYRGN</sequence>
<dbReference type="InterPro" id="IPR023418">
    <property type="entry name" value="Thyroxine_BS"/>
</dbReference>
<protein>
    <recommendedName>
        <fullName evidence="8">5-hydroxyisourate hydrolase</fullName>
        <shortName evidence="8">HIU hydrolase</shortName>
        <shortName evidence="8">HIUHase</shortName>
        <ecNumber evidence="8">3.5.2.17</ecNumber>
    </recommendedName>
</protein>
<comment type="similarity">
    <text evidence="3 8">Belongs to the transthyretin family. 5-hydroxyisourate hydrolase subfamily.</text>
</comment>
<dbReference type="RefSeq" id="WP_216820685.1">
    <property type="nucleotide sequence ID" value="NZ_FQUO01000011.1"/>
</dbReference>
<keyword evidence="6 8" id="KW-0378">Hydrolase</keyword>
<accession>A0A1M5E4B2</accession>
<dbReference type="InterPro" id="IPR000895">
    <property type="entry name" value="Transthyretin/HIU_hydrolase"/>
</dbReference>
<dbReference type="Pfam" id="PF00576">
    <property type="entry name" value="Transthyretin"/>
    <property type="match status" value="1"/>
</dbReference>
<comment type="function">
    <text evidence="2">Catalyzes the hydrolysis of 5-hydroxyisourate (HIU) to 2-oxo-4-hydroxy-4-carboxy-5-ureidoimidazoline (OHCU).</text>
</comment>
<dbReference type="PANTHER" id="PTHR10395">
    <property type="entry name" value="URICASE AND TRANSTHYRETIN-RELATED"/>
    <property type="match status" value="1"/>
</dbReference>
<evidence type="ECO:0000259" key="9">
    <source>
        <dbReference type="SMART" id="SM00095"/>
    </source>
</evidence>
<dbReference type="PRINTS" id="PR00189">
    <property type="entry name" value="TRNSTHYRETIN"/>
</dbReference>
<feature type="binding site" evidence="7">
    <location>
        <position position="22"/>
    </location>
    <ligand>
        <name>substrate</name>
    </ligand>
</feature>
<evidence type="ECO:0000256" key="3">
    <source>
        <dbReference type="ARBA" id="ARBA00009850"/>
    </source>
</evidence>
<evidence type="ECO:0000256" key="5">
    <source>
        <dbReference type="ARBA" id="ARBA00022631"/>
    </source>
</evidence>
<organism evidence="10 11">
    <name type="scientific">Cnuella takakiae</name>
    <dbReference type="NCBI Taxonomy" id="1302690"/>
    <lineage>
        <taxon>Bacteria</taxon>
        <taxon>Pseudomonadati</taxon>
        <taxon>Bacteroidota</taxon>
        <taxon>Chitinophagia</taxon>
        <taxon>Chitinophagales</taxon>
        <taxon>Chitinophagaceae</taxon>
        <taxon>Cnuella</taxon>
    </lineage>
</organism>
<feature type="domain" description="Transthyretin/hydroxyisourate hydrolase" evidence="9">
    <location>
        <begin position="14"/>
        <end position="127"/>
    </location>
</feature>
<evidence type="ECO:0000313" key="10">
    <source>
        <dbReference type="EMBL" id="SHF74035.1"/>
    </source>
</evidence>
<evidence type="ECO:0000256" key="8">
    <source>
        <dbReference type="RuleBase" id="RU361270"/>
    </source>
</evidence>
<dbReference type="SMART" id="SM00095">
    <property type="entry name" value="TR_THY"/>
    <property type="match status" value="1"/>
</dbReference>
<evidence type="ECO:0000256" key="6">
    <source>
        <dbReference type="ARBA" id="ARBA00022801"/>
    </source>
</evidence>
<dbReference type="CDD" id="cd05822">
    <property type="entry name" value="TLP_HIUase"/>
    <property type="match status" value="1"/>
</dbReference>